<protein>
    <recommendedName>
        <fullName evidence="4">Lipoprotein</fullName>
    </recommendedName>
</protein>
<name>A0A7W6JFG6_9CAUL</name>
<gene>
    <name evidence="2" type="ORF">GGR12_003047</name>
</gene>
<dbReference type="AlphaFoldDB" id="A0A7W6JFG6"/>
<evidence type="ECO:0000313" key="2">
    <source>
        <dbReference type="EMBL" id="MBB4084159.1"/>
    </source>
</evidence>
<evidence type="ECO:0008006" key="4">
    <source>
        <dbReference type="Google" id="ProtNLM"/>
    </source>
</evidence>
<proteinExistence type="predicted"/>
<sequence>MRLAAGLVLGAVSLLGACASLPGQRPPPASSTALTLWTQAGECDFTAPDRARLRAASTSQDVLPPASEGADSTFVVRGAEAHGRLLRGTYCLSVARGPASGEPVSTYGFTVTVGRRPEALQVRPVFASVRTPDGTPLRVQLALGAAPVDRGEAGAETIAAFDLGPIPGDGVALEPEAPSRNLRWPRAGGDALRLVAVVRESTDLATADPIPPDLVRAALSGDAD</sequence>
<dbReference type="RefSeq" id="WP_183205381.1">
    <property type="nucleotide sequence ID" value="NZ_BAAAER010000003.1"/>
</dbReference>
<accession>A0A7W6JFG6</accession>
<comment type="caution">
    <text evidence="2">The sequence shown here is derived from an EMBL/GenBank/DDBJ whole genome shotgun (WGS) entry which is preliminary data.</text>
</comment>
<keyword evidence="1" id="KW-0732">Signal</keyword>
<dbReference type="EMBL" id="JACIDM010000003">
    <property type="protein sequence ID" value="MBB4084159.1"/>
    <property type="molecule type" value="Genomic_DNA"/>
</dbReference>
<dbReference type="PROSITE" id="PS51257">
    <property type="entry name" value="PROKAR_LIPOPROTEIN"/>
    <property type="match status" value="1"/>
</dbReference>
<dbReference type="Proteomes" id="UP000529946">
    <property type="component" value="Unassembled WGS sequence"/>
</dbReference>
<organism evidence="2 3">
    <name type="scientific">Brevundimonas lenta</name>
    <dbReference type="NCBI Taxonomy" id="424796"/>
    <lineage>
        <taxon>Bacteria</taxon>
        <taxon>Pseudomonadati</taxon>
        <taxon>Pseudomonadota</taxon>
        <taxon>Alphaproteobacteria</taxon>
        <taxon>Caulobacterales</taxon>
        <taxon>Caulobacteraceae</taxon>
        <taxon>Brevundimonas</taxon>
    </lineage>
</organism>
<evidence type="ECO:0000256" key="1">
    <source>
        <dbReference type="SAM" id="SignalP"/>
    </source>
</evidence>
<keyword evidence="3" id="KW-1185">Reference proteome</keyword>
<feature type="chain" id="PRO_5031344418" description="Lipoprotein" evidence="1">
    <location>
        <begin position="20"/>
        <end position="224"/>
    </location>
</feature>
<feature type="signal peptide" evidence="1">
    <location>
        <begin position="1"/>
        <end position="19"/>
    </location>
</feature>
<evidence type="ECO:0000313" key="3">
    <source>
        <dbReference type="Proteomes" id="UP000529946"/>
    </source>
</evidence>
<reference evidence="2 3" key="1">
    <citation type="submission" date="2020-08" db="EMBL/GenBank/DDBJ databases">
        <title>Genomic Encyclopedia of Type Strains, Phase IV (KMG-IV): sequencing the most valuable type-strain genomes for metagenomic binning, comparative biology and taxonomic classification.</title>
        <authorList>
            <person name="Goeker M."/>
        </authorList>
    </citation>
    <scope>NUCLEOTIDE SEQUENCE [LARGE SCALE GENOMIC DNA]</scope>
    <source>
        <strain evidence="2 3">DSM 23960</strain>
    </source>
</reference>